<evidence type="ECO:0000313" key="3">
    <source>
        <dbReference type="Proteomes" id="UP001597168"/>
    </source>
</evidence>
<evidence type="ECO:0000313" key="2">
    <source>
        <dbReference type="EMBL" id="MFD1151965.1"/>
    </source>
</evidence>
<dbReference type="EMBL" id="JBHTLK010000303">
    <property type="protein sequence ID" value="MFD1151965.1"/>
    <property type="molecule type" value="Genomic_DNA"/>
</dbReference>
<dbReference type="RefSeq" id="WP_380729432.1">
    <property type="nucleotide sequence ID" value="NZ_JBHTLK010000303.1"/>
</dbReference>
<evidence type="ECO:0000259" key="1">
    <source>
        <dbReference type="SMART" id="SM01043"/>
    </source>
</evidence>
<reference evidence="3" key="1">
    <citation type="journal article" date="2019" name="Int. J. Syst. Evol. Microbiol.">
        <title>The Global Catalogue of Microorganisms (GCM) 10K type strain sequencing project: providing services to taxonomists for standard genome sequencing and annotation.</title>
        <authorList>
            <consortium name="The Broad Institute Genomics Platform"/>
            <consortium name="The Broad Institute Genome Sequencing Center for Infectious Disease"/>
            <person name="Wu L."/>
            <person name="Ma J."/>
        </authorList>
    </citation>
    <scope>NUCLEOTIDE SEQUENCE [LARGE SCALE GENOMIC DNA]</scope>
    <source>
        <strain evidence="3">CCUG 60214</strain>
    </source>
</reference>
<organism evidence="2 3">
    <name type="scientific">Saccharothrix hoggarensis</name>
    <dbReference type="NCBI Taxonomy" id="913853"/>
    <lineage>
        <taxon>Bacteria</taxon>
        <taxon>Bacillati</taxon>
        <taxon>Actinomycetota</taxon>
        <taxon>Actinomycetes</taxon>
        <taxon>Pseudonocardiales</taxon>
        <taxon>Pseudonocardiaceae</taxon>
        <taxon>Saccharothrix</taxon>
    </lineage>
</organism>
<dbReference type="SUPFAM" id="SSF46894">
    <property type="entry name" value="C-terminal effector domain of the bipartite response regulators"/>
    <property type="match status" value="1"/>
</dbReference>
<dbReference type="SMART" id="SM01043">
    <property type="entry name" value="BTAD"/>
    <property type="match status" value="1"/>
</dbReference>
<protein>
    <submittedName>
        <fullName evidence="2">BTAD domain-containing putative transcriptional regulator</fullName>
    </submittedName>
</protein>
<dbReference type="SUPFAM" id="SSF48452">
    <property type="entry name" value="TPR-like"/>
    <property type="match status" value="1"/>
</dbReference>
<accession>A0ABW3R5E6</accession>
<dbReference type="Pfam" id="PF03704">
    <property type="entry name" value="BTAD"/>
    <property type="match status" value="1"/>
</dbReference>
<keyword evidence="3" id="KW-1185">Reference proteome</keyword>
<dbReference type="InterPro" id="IPR005158">
    <property type="entry name" value="BTAD"/>
</dbReference>
<dbReference type="Proteomes" id="UP001597168">
    <property type="component" value="Unassembled WGS sequence"/>
</dbReference>
<sequence length="217" mass="24199">MPATCQVRVLGRFSVVVDGRPVPGDVWRNRRAADVVKLLAVAPDHRLHREQVMDLLWPDLPVDAAGANLRKAVHYARRALGCADAVRCAGRLLTLWPAGVLDVDLDRFERTADAALASGDAGRCAHAAADYRGDLLADDRYECWVVEPRAKARARYTALLRAAGDWTRLLDLDETDEEAHRAVMRRHLAAGNRREALRQFERLRRALRERVGVGPDA</sequence>
<comment type="caution">
    <text evidence="2">The sequence shown here is derived from an EMBL/GenBank/DDBJ whole genome shotgun (WGS) entry which is preliminary data.</text>
</comment>
<feature type="non-terminal residue" evidence="2">
    <location>
        <position position="217"/>
    </location>
</feature>
<dbReference type="Gene3D" id="1.10.10.10">
    <property type="entry name" value="Winged helix-like DNA-binding domain superfamily/Winged helix DNA-binding domain"/>
    <property type="match status" value="1"/>
</dbReference>
<feature type="domain" description="Bacterial transcriptional activator" evidence="1">
    <location>
        <begin position="103"/>
        <end position="217"/>
    </location>
</feature>
<dbReference type="InterPro" id="IPR016032">
    <property type="entry name" value="Sig_transdc_resp-reg_C-effctor"/>
</dbReference>
<proteinExistence type="predicted"/>
<dbReference type="Gene3D" id="1.25.40.10">
    <property type="entry name" value="Tetratricopeptide repeat domain"/>
    <property type="match status" value="1"/>
</dbReference>
<dbReference type="InterPro" id="IPR011990">
    <property type="entry name" value="TPR-like_helical_dom_sf"/>
</dbReference>
<dbReference type="PANTHER" id="PTHR35807">
    <property type="entry name" value="TRANSCRIPTIONAL REGULATOR REDD-RELATED"/>
    <property type="match status" value="1"/>
</dbReference>
<dbReference type="InterPro" id="IPR051677">
    <property type="entry name" value="AfsR-DnrI-RedD_regulator"/>
</dbReference>
<gene>
    <name evidence="2" type="ORF">ACFQ3T_32910</name>
</gene>
<dbReference type="InterPro" id="IPR036388">
    <property type="entry name" value="WH-like_DNA-bd_sf"/>
</dbReference>
<name>A0ABW3R5E6_9PSEU</name>